<dbReference type="AlphaFoldDB" id="A0A316YAK5"/>
<keyword evidence="2" id="KW-1185">Reference proteome</keyword>
<organism evidence="1 2">
    <name type="scientific">Acaromyces ingoldii</name>
    <dbReference type="NCBI Taxonomy" id="215250"/>
    <lineage>
        <taxon>Eukaryota</taxon>
        <taxon>Fungi</taxon>
        <taxon>Dikarya</taxon>
        <taxon>Basidiomycota</taxon>
        <taxon>Ustilaginomycotina</taxon>
        <taxon>Exobasidiomycetes</taxon>
        <taxon>Exobasidiales</taxon>
        <taxon>Cryptobasidiaceae</taxon>
        <taxon>Acaromyces</taxon>
    </lineage>
</organism>
<accession>A0A316YAK5</accession>
<evidence type="ECO:0000313" key="2">
    <source>
        <dbReference type="Proteomes" id="UP000245768"/>
    </source>
</evidence>
<name>A0A316YAK5_9BASI</name>
<dbReference type="Proteomes" id="UP000245768">
    <property type="component" value="Unassembled WGS sequence"/>
</dbReference>
<dbReference type="EMBL" id="KZ819642">
    <property type="protein sequence ID" value="PWN86860.1"/>
    <property type="molecule type" value="Genomic_DNA"/>
</dbReference>
<protein>
    <submittedName>
        <fullName evidence="1">Uncharacterized protein</fullName>
    </submittedName>
</protein>
<dbReference type="RefSeq" id="XP_025374058.1">
    <property type="nucleotide sequence ID" value="XM_025522942.1"/>
</dbReference>
<dbReference type="GeneID" id="37044858"/>
<evidence type="ECO:0000313" key="1">
    <source>
        <dbReference type="EMBL" id="PWN86860.1"/>
    </source>
</evidence>
<sequence>MSSVPPYLVVALPQAFVSATQANSSLSPTRTGMNRSRCQKYSKKVAQQSSPTDDLPAGLSVQGVVRVLARQIDRATTRRRVYCNVQ</sequence>
<reference evidence="1 2" key="1">
    <citation type="journal article" date="2018" name="Mol. Biol. Evol.">
        <title>Broad Genomic Sampling Reveals a Smut Pathogenic Ancestry of the Fungal Clade Ustilaginomycotina.</title>
        <authorList>
            <person name="Kijpornyongpan T."/>
            <person name="Mondo S.J."/>
            <person name="Barry K."/>
            <person name="Sandor L."/>
            <person name="Lee J."/>
            <person name="Lipzen A."/>
            <person name="Pangilinan J."/>
            <person name="LaButti K."/>
            <person name="Hainaut M."/>
            <person name="Henrissat B."/>
            <person name="Grigoriev I.V."/>
            <person name="Spatafora J.W."/>
            <person name="Aime M.C."/>
        </authorList>
    </citation>
    <scope>NUCLEOTIDE SEQUENCE [LARGE SCALE GENOMIC DNA]</scope>
    <source>
        <strain evidence="1 2">MCA 4198</strain>
    </source>
</reference>
<gene>
    <name evidence="1" type="ORF">FA10DRAFT_269949</name>
</gene>
<proteinExistence type="predicted"/>
<dbReference type="InParanoid" id="A0A316YAK5"/>